<comment type="caution">
    <text evidence="2">The sequence shown here is derived from an EMBL/GenBank/DDBJ whole genome shotgun (WGS) entry which is preliminary data.</text>
</comment>
<feature type="region of interest" description="Disordered" evidence="1">
    <location>
        <begin position="1"/>
        <end position="55"/>
    </location>
</feature>
<dbReference type="PANTHER" id="PTHR47560">
    <property type="entry name" value="EXPRESSED PROTEIN"/>
    <property type="match status" value="1"/>
</dbReference>
<accession>A0AAP0ICV8</accession>
<dbReference type="Proteomes" id="UP001419268">
    <property type="component" value="Unassembled WGS sequence"/>
</dbReference>
<dbReference type="PANTHER" id="PTHR47560:SF1">
    <property type="entry name" value="EXPRESSED PROTEIN"/>
    <property type="match status" value="1"/>
</dbReference>
<protein>
    <submittedName>
        <fullName evidence="2">Uncharacterized protein</fullName>
    </submittedName>
</protein>
<name>A0AAP0ICV8_9MAGN</name>
<evidence type="ECO:0000313" key="2">
    <source>
        <dbReference type="EMBL" id="KAK9112501.1"/>
    </source>
</evidence>
<sequence length="307" mass="33924">MGVVNNGYKASKKTGLQFDSANQSLPTPRKSNSRSESMPKSLLSSRRRGVEANEGLNPIGSTNWAVWMRKGSDFMAEMVELVVGLGEARGGEGFDEGWRGSEGCRRGGREGKGGVGEWEWVMRERGKREFDERVKAKREGRGGRIGSVDGTDDGGKGWEENGECGGVMMASRGALEGYANKKKYKKDEEVENDTPKKRKRIKLDPYDVSNKRMDDGVSMDVVGAEAFDRVAKGGYYVFRNKSTFFAAANVSSSFPPADLPEIAFAVDLPGYGFAYEKDEVNDVWEELVSMNTATFSVFKVFISAWFK</sequence>
<evidence type="ECO:0000256" key="1">
    <source>
        <dbReference type="SAM" id="MobiDB-lite"/>
    </source>
</evidence>
<reference evidence="2 3" key="1">
    <citation type="submission" date="2024-01" db="EMBL/GenBank/DDBJ databases">
        <title>Genome assemblies of Stephania.</title>
        <authorList>
            <person name="Yang L."/>
        </authorList>
    </citation>
    <scope>NUCLEOTIDE SEQUENCE [LARGE SCALE GENOMIC DNA]</scope>
    <source>
        <strain evidence="2">JXDWG</strain>
        <tissue evidence="2">Leaf</tissue>
    </source>
</reference>
<dbReference type="AlphaFoldDB" id="A0AAP0ICV8"/>
<gene>
    <name evidence="2" type="ORF">Scep_020020</name>
</gene>
<proteinExistence type="predicted"/>
<organism evidence="2 3">
    <name type="scientific">Stephania cephalantha</name>
    <dbReference type="NCBI Taxonomy" id="152367"/>
    <lineage>
        <taxon>Eukaryota</taxon>
        <taxon>Viridiplantae</taxon>
        <taxon>Streptophyta</taxon>
        <taxon>Embryophyta</taxon>
        <taxon>Tracheophyta</taxon>
        <taxon>Spermatophyta</taxon>
        <taxon>Magnoliopsida</taxon>
        <taxon>Ranunculales</taxon>
        <taxon>Menispermaceae</taxon>
        <taxon>Menispermoideae</taxon>
        <taxon>Cissampelideae</taxon>
        <taxon>Stephania</taxon>
    </lineage>
</organism>
<feature type="compositionally biased region" description="Polar residues" evidence="1">
    <location>
        <begin position="17"/>
        <end position="44"/>
    </location>
</feature>
<evidence type="ECO:0000313" key="3">
    <source>
        <dbReference type="Proteomes" id="UP001419268"/>
    </source>
</evidence>
<dbReference type="EMBL" id="JBBNAG010000008">
    <property type="protein sequence ID" value="KAK9112501.1"/>
    <property type="molecule type" value="Genomic_DNA"/>
</dbReference>
<keyword evidence="3" id="KW-1185">Reference proteome</keyword>